<dbReference type="Pfam" id="PF04134">
    <property type="entry name" value="DCC1-like"/>
    <property type="match status" value="1"/>
</dbReference>
<accession>A0A7S3E3I2</accession>
<dbReference type="AlphaFoldDB" id="A0A7S3E3I2"/>
<gene>
    <name evidence="2" type="ORF">CLAU1311_LOCUS4302</name>
</gene>
<evidence type="ECO:0000313" key="2">
    <source>
        <dbReference type="EMBL" id="CAE0018817.1"/>
    </source>
</evidence>
<evidence type="ECO:0000256" key="1">
    <source>
        <dbReference type="SAM" id="MobiDB-lite"/>
    </source>
</evidence>
<proteinExistence type="predicted"/>
<dbReference type="GO" id="GO:0015035">
    <property type="term" value="F:protein-disulfide reductase activity"/>
    <property type="evidence" value="ECO:0007669"/>
    <property type="project" value="InterPro"/>
</dbReference>
<dbReference type="InterPro" id="IPR007263">
    <property type="entry name" value="DCC1-like"/>
</dbReference>
<evidence type="ECO:0008006" key="3">
    <source>
        <dbReference type="Google" id="ProtNLM"/>
    </source>
</evidence>
<feature type="region of interest" description="Disordered" evidence="1">
    <location>
        <begin position="29"/>
        <end position="66"/>
    </location>
</feature>
<dbReference type="EMBL" id="HBHU01006678">
    <property type="protein sequence ID" value="CAE0018817.1"/>
    <property type="molecule type" value="Transcribed_RNA"/>
</dbReference>
<dbReference type="InterPro" id="IPR044691">
    <property type="entry name" value="DCC1_Trx"/>
</dbReference>
<protein>
    <recommendedName>
        <fullName evidence="3">Thiol-disulfide oxidoreductase DCC</fullName>
    </recommendedName>
</protein>
<dbReference type="PANTHER" id="PTHR34290:SF2">
    <property type="entry name" value="OS04G0668800 PROTEIN"/>
    <property type="match status" value="1"/>
</dbReference>
<dbReference type="PANTHER" id="PTHR34290">
    <property type="entry name" value="SI:CH73-390P7.2"/>
    <property type="match status" value="1"/>
</dbReference>
<organism evidence="2">
    <name type="scientific">Chloropicon laureae</name>
    <dbReference type="NCBI Taxonomy" id="464258"/>
    <lineage>
        <taxon>Eukaryota</taxon>
        <taxon>Viridiplantae</taxon>
        <taxon>Chlorophyta</taxon>
        <taxon>Chloropicophyceae</taxon>
        <taxon>Chloropicales</taxon>
        <taxon>Chloropicaceae</taxon>
        <taxon>Chloropicon</taxon>
    </lineage>
</organism>
<feature type="compositionally biased region" description="Low complexity" evidence="1">
    <location>
        <begin position="29"/>
        <end position="47"/>
    </location>
</feature>
<sequence length="222" mass="24327">MLSSGGMAVVRSSRGVLFAARGLGSGANRRVSSRTITTTTTTSSSSRAVPSLPLANAGRGTSGRCFSQQSAASTSAAASPYEGATWEIRMLYDGDCPLCMREVNMLRRKDEGKNKIDFVDIAADTYRPEDNQGISFEEAMGKIHAITNRGEVVTNVEVFRRLYELVGLGWVFAITKVEPFGTIIDRVYDVWAKYRLPVTGREDLAVILAKRKEQACEDKCRI</sequence>
<name>A0A7S3E3I2_9CHLO</name>
<reference evidence="2" key="1">
    <citation type="submission" date="2021-01" db="EMBL/GenBank/DDBJ databases">
        <authorList>
            <person name="Corre E."/>
            <person name="Pelletier E."/>
            <person name="Niang G."/>
            <person name="Scheremetjew M."/>
            <person name="Finn R."/>
            <person name="Kale V."/>
            <person name="Holt S."/>
            <person name="Cochrane G."/>
            <person name="Meng A."/>
            <person name="Brown T."/>
            <person name="Cohen L."/>
        </authorList>
    </citation>
    <scope>NUCLEOTIDE SEQUENCE</scope>
    <source>
        <strain evidence="2">RCC856</strain>
    </source>
</reference>